<feature type="transmembrane region" description="Helical" evidence="9">
    <location>
        <begin position="424"/>
        <end position="444"/>
    </location>
</feature>
<evidence type="ECO:0000256" key="8">
    <source>
        <dbReference type="SAM" id="MobiDB-lite"/>
    </source>
</evidence>
<evidence type="ECO:0000256" key="3">
    <source>
        <dbReference type="ARBA" id="ARBA00022448"/>
    </source>
</evidence>
<dbReference type="STRING" id="648782.SAMN04488554_1743"/>
<keyword evidence="6 9" id="KW-1133">Transmembrane helix</keyword>
<sequence>MRTVRIPSDSVAMAGSEIRTDVAGRDIPTLGFVFRASLILAAAFILFGLIWPDLLQSALQSMQSVVVTTFGPVYVGTVIVVLLLVVVVAVSPVGKLHLGKPGRTPEFGWFSWLAMLMSAGVGLSFLFWGTAEPLLHTVDPPPGTGAAGSEEAAAAGLRYSLFFWGPHAWALYAGVAIPVAYAAFRKDRPVLISSALYALMGESTRKLPGKIIDLLAVIAILFGVATSLGLGTRELNEGLAHAFGVPIGYGAKVVIIVALMTVSTISAMTGLGRGIRWLSLGCATLSAALLVFVFVAGPTGELIGAIGTTVGGFVANLPGMSLATETPGSVWEATWTFFFWAWWISWAPFVGTFIARISRGRSIRSVVAGVVLVPGTISALWFSVFGGTALNRVRNSAVDPALVDGNVKSALTVEVFSTLPAAEVVAVAVALVLALLFITSADSASFMLGSSTSGGSMKPPRPVRLLWSFSAAFAAVLLLAGGPESLQGAAVVAAVPFTVILLAVCVSFVLMVVRDLRRPSPWAETPDGGPSPGQSASPPPAGT</sequence>
<feature type="transmembrane region" description="Helical" evidence="9">
    <location>
        <begin position="465"/>
        <end position="483"/>
    </location>
</feature>
<feature type="transmembrane region" description="Helical" evidence="9">
    <location>
        <begin position="211"/>
        <end position="231"/>
    </location>
</feature>
<feature type="transmembrane region" description="Helical" evidence="9">
    <location>
        <begin position="71"/>
        <end position="94"/>
    </location>
</feature>
<dbReference type="GO" id="GO:0022857">
    <property type="term" value="F:transmembrane transporter activity"/>
    <property type="evidence" value="ECO:0007669"/>
    <property type="project" value="InterPro"/>
</dbReference>
<feature type="transmembrane region" description="Helical" evidence="9">
    <location>
        <begin position="337"/>
        <end position="355"/>
    </location>
</feature>
<evidence type="ECO:0000256" key="9">
    <source>
        <dbReference type="SAM" id="Phobius"/>
    </source>
</evidence>
<evidence type="ECO:0000256" key="5">
    <source>
        <dbReference type="ARBA" id="ARBA00022692"/>
    </source>
</evidence>
<feature type="transmembrane region" description="Helical" evidence="9">
    <location>
        <begin position="106"/>
        <end position="128"/>
    </location>
</feature>
<feature type="transmembrane region" description="Helical" evidence="9">
    <location>
        <begin position="489"/>
        <end position="513"/>
    </location>
</feature>
<keyword evidence="3" id="KW-0813">Transport</keyword>
<evidence type="ECO:0000256" key="6">
    <source>
        <dbReference type="ARBA" id="ARBA00022989"/>
    </source>
</evidence>
<proteinExistence type="inferred from homology"/>
<dbReference type="Proteomes" id="UP000199220">
    <property type="component" value="Unassembled WGS sequence"/>
</dbReference>
<dbReference type="InterPro" id="IPR000060">
    <property type="entry name" value="BCCT_transptr"/>
</dbReference>
<feature type="transmembrane region" description="Helical" evidence="9">
    <location>
        <begin position="167"/>
        <end position="184"/>
    </location>
</feature>
<reference evidence="11" key="1">
    <citation type="submission" date="2016-10" db="EMBL/GenBank/DDBJ databases">
        <authorList>
            <person name="Varghese N."/>
            <person name="Submissions S."/>
        </authorList>
    </citation>
    <scope>NUCLEOTIDE SEQUENCE [LARGE SCALE GENOMIC DNA]</scope>
    <source>
        <strain evidence="11">DSM 21368</strain>
    </source>
</reference>
<evidence type="ECO:0000313" key="10">
    <source>
        <dbReference type="EMBL" id="SEE18607.1"/>
    </source>
</evidence>
<dbReference type="AlphaFoldDB" id="A0A1H5GSF4"/>
<dbReference type="NCBIfam" id="TIGR00842">
    <property type="entry name" value="bcct"/>
    <property type="match status" value="1"/>
</dbReference>
<feature type="transmembrane region" description="Helical" evidence="9">
    <location>
        <begin position="367"/>
        <end position="390"/>
    </location>
</feature>
<evidence type="ECO:0000256" key="7">
    <source>
        <dbReference type="ARBA" id="ARBA00023136"/>
    </source>
</evidence>
<dbReference type="GO" id="GO:0005886">
    <property type="term" value="C:plasma membrane"/>
    <property type="evidence" value="ECO:0007669"/>
    <property type="project" value="UniProtKB-SubCell"/>
</dbReference>
<feature type="transmembrane region" description="Helical" evidence="9">
    <location>
        <begin position="32"/>
        <end position="51"/>
    </location>
</feature>
<evidence type="ECO:0000256" key="2">
    <source>
        <dbReference type="ARBA" id="ARBA00005658"/>
    </source>
</evidence>
<protein>
    <submittedName>
        <fullName evidence="10">Glycine betaine transporter</fullName>
    </submittedName>
</protein>
<comment type="subcellular location">
    <subcellularLocation>
        <location evidence="1">Cell membrane</location>
        <topology evidence="1">Multi-pass membrane protein</topology>
    </subcellularLocation>
</comment>
<keyword evidence="5 9" id="KW-0812">Transmembrane</keyword>
<evidence type="ECO:0000256" key="1">
    <source>
        <dbReference type="ARBA" id="ARBA00004651"/>
    </source>
</evidence>
<keyword evidence="4" id="KW-1003">Cell membrane</keyword>
<keyword evidence="11" id="KW-1185">Reference proteome</keyword>
<feature type="transmembrane region" description="Helical" evidence="9">
    <location>
        <begin position="277"/>
        <end position="297"/>
    </location>
</feature>
<evidence type="ECO:0000313" key="11">
    <source>
        <dbReference type="Proteomes" id="UP000199220"/>
    </source>
</evidence>
<feature type="compositionally biased region" description="Low complexity" evidence="8">
    <location>
        <begin position="526"/>
        <end position="536"/>
    </location>
</feature>
<keyword evidence="7 9" id="KW-0472">Membrane</keyword>
<name>A0A1H5GSF4_9MICO</name>
<dbReference type="Pfam" id="PF02028">
    <property type="entry name" value="BCCT"/>
    <property type="match status" value="1"/>
</dbReference>
<evidence type="ECO:0000256" key="4">
    <source>
        <dbReference type="ARBA" id="ARBA00022475"/>
    </source>
</evidence>
<organism evidence="10 11">
    <name type="scientific">Ruania alba</name>
    <dbReference type="NCBI Taxonomy" id="648782"/>
    <lineage>
        <taxon>Bacteria</taxon>
        <taxon>Bacillati</taxon>
        <taxon>Actinomycetota</taxon>
        <taxon>Actinomycetes</taxon>
        <taxon>Micrococcales</taxon>
        <taxon>Ruaniaceae</taxon>
        <taxon>Ruania</taxon>
    </lineage>
</organism>
<dbReference type="EMBL" id="FNTX01000001">
    <property type="protein sequence ID" value="SEE18607.1"/>
    <property type="molecule type" value="Genomic_DNA"/>
</dbReference>
<comment type="similarity">
    <text evidence="2">Belongs to the BCCT transporter (TC 2.A.15) family.</text>
</comment>
<dbReference type="PANTHER" id="PTHR30047:SF7">
    <property type="entry name" value="HIGH-AFFINITY CHOLINE TRANSPORT PROTEIN"/>
    <property type="match status" value="1"/>
</dbReference>
<gene>
    <name evidence="10" type="ORF">SAMN04488554_1743</name>
</gene>
<dbReference type="PANTHER" id="PTHR30047">
    <property type="entry name" value="HIGH-AFFINITY CHOLINE TRANSPORT PROTEIN-RELATED"/>
    <property type="match status" value="1"/>
</dbReference>
<feature type="transmembrane region" description="Helical" evidence="9">
    <location>
        <begin position="243"/>
        <end position="265"/>
    </location>
</feature>
<feature type="region of interest" description="Disordered" evidence="8">
    <location>
        <begin position="521"/>
        <end position="543"/>
    </location>
</feature>
<accession>A0A1H5GSF4</accession>